<dbReference type="Pfam" id="PF13853">
    <property type="entry name" value="7tm_4"/>
    <property type="match status" value="2"/>
</dbReference>
<dbReference type="Gene3D" id="1.20.1070.10">
    <property type="entry name" value="Rhodopsin 7-helix transmembrane proteins"/>
    <property type="match status" value="2"/>
</dbReference>
<evidence type="ECO:0000256" key="4">
    <source>
        <dbReference type="ARBA" id="ARBA00023136"/>
    </source>
</evidence>
<dbReference type="SUPFAM" id="SSF81321">
    <property type="entry name" value="Family A G protein-coupled receptor-like"/>
    <property type="match status" value="2"/>
</dbReference>
<dbReference type="AlphaFoldDB" id="A0A8C6Y7M6"/>
<keyword evidence="4 6" id="KW-0472">Membrane</keyword>
<keyword evidence="8" id="KW-1185">Reference proteome</keyword>
<dbReference type="GO" id="GO:0004984">
    <property type="term" value="F:olfactory receptor activity"/>
    <property type="evidence" value="ECO:0007669"/>
    <property type="project" value="InterPro"/>
</dbReference>
<keyword evidence="2 6" id="KW-0812">Transmembrane</keyword>
<dbReference type="InterPro" id="IPR000725">
    <property type="entry name" value="Olfact_rcpt"/>
</dbReference>
<reference evidence="7" key="1">
    <citation type="submission" date="2025-08" db="UniProtKB">
        <authorList>
            <consortium name="Ensembl"/>
        </authorList>
    </citation>
    <scope>IDENTIFICATION</scope>
</reference>
<dbReference type="GO" id="GO:0016020">
    <property type="term" value="C:membrane"/>
    <property type="evidence" value="ECO:0007669"/>
    <property type="project" value="UniProtKB-SubCell"/>
</dbReference>
<dbReference type="Proteomes" id="UP000694559">
    <property type="component" value="Unplaced"/>
</dbReference>
<comment type="subcellular location">
    <subcellularLocation>
        <location evidence="1">Membrane</location>
        <topology evidence="1">Multi-pass membrane protein</topology>
    </subcellularLocation>
</comment>
<evidence type="ECO:0000313" key="7">
    <source>
        <dbReference type="Ensembl" id="ENSNNAP00000025563.1"/>
    </source>
</evidence>
<keyword evidence="3 6" id="KW-1133">Transmembrane helix</keyword>
<keyword evidence="5" id="KW-0807">Transducer</keyword>
<feature type="transmembrane region" description="Helical" evidence="6">
    <location>
        <begin position="67"/>
        <end position="91"/>
    </location>
</feature>
<dbReference type="Ensembl" id="ENSNNAT00000026799.1">
    <property type="protein sequence ID" value="ENSNNAP00000025563.1"/>
    <property type="gene ID" value="ENSNNAG00000016689.1"/>
</dbReference>
<dbReference type="GeneTree" id="ENSGT01040000240406"/>
<dbReference type="OrthoDB" id="6145535at2759"/>
<evidence type="ECO:0008006" key="9">
    <source>
        <dbReference type="Google" id="ProtNLM"/>
    </source>
</evidence>
<evidence type="ECO:0000256" key="3">
    <source>
        <dbReference type="ARBA" id="ARBA00022989"/>
    </source>
</evidence>
<feature type="transmembrane region" description="Helical" evidence="6">
    <location>
        <begin position="131"/>
        <end position="155"/>
    </location>
</feature>
<feature type="transmembrane region" description="Helical" evidence="6">
    <location>
        <begin position="167"/>
        <end position="185"/>
    </location>
</feature>
<reference evidence="7" key="2">
    <citation type="submission" date="2025-09" db="UniProtKB">
        <authorList>
            <consortium name="Ensembl"/>
        </authorList>
    </citation>
    <scope>IDENTIFICATION</scope>
</reference>
<protein>
    <recommendedName>
        <fullName evidence="9">G-protein coupled receptors family 1 profile domain-containing protein</fullName>
    </recommendedName>
</protein>
<evidence type="ECO:0000313" key="8">
    <source>
        <dbReference type="Proteomes" id="UP000694559"/>
    </source>
</evidence>
<evidence type="ECO:0000256" key="5">
    <source>
        <dbReference type="ARBA" id="ARBA00023224"/>
    </source>
</evidence>
<organism evidence="7 8">
    <name type="scientific">Naja naja</name>
    <name type="common">Indian cobra</name>
    <dbReference type="NCBI Taxonomy" id="35670"/>
    <lineage>
        <taxon>Eukaryota</taxon>
        <taxon>Metazoa</taxon>
        <taxon>Chordata</taxon>
        <taxon>Craniata</taxon>
        <taxon>Vertebrata</taxon>
        <taxon>Euteleostomi</taxon>
        <taxon>Lepidosauria</taxon>
        <taxon>Squamata</taxon>
        <taxon>Bifurcata</taxon>
        <taxon>Unidentata</taxon>
        <taxon>Episquamata</taxon>
        <taxon>Toxicofera</taxon>
        <taxon>Serpentes</taxon>
        <taxon>Colubroidea</taxon>
        <taxon>Elapidae</taxon>
        <taxon>Elapinae</taxon>
        <taxon>Naja</taxon>
    </lineage>
</organism>
<sequence>MSIQEFILLGLETFLELQILLFGFFLVIYLMTITGNLLIFLLVVTNQHLHTPMYFFLANLSWLDSQLFMLFLIIYLVIISGNLLIIVLIVADQHLHIPMYFFLGNLSCLETCYSSTTFPKMLSTCQISQPIFFIFFSAVSYLFIWILKLLLMYVYNLNNFVSILQEFVFNSHSSCFGKVCFFLIVDI</sequence>
<evidence type="ECO:0000256" key="2">
    <source>
        <dbReference type="ARBA" id="ARBA00022692"/>
    </source>
</evidence>
<proteinExistence type="predicted"/>
<accession>A0A8C6Y7M6</accession>
<dbReference type="GO" id="GO:0007186">
    <property type="term" value="P:G protein-coupled receptor signaling pathway"/>
    <property type="evidence" value="ECO:0007669"/>
    <property type="project" value="InterPro"/>
</dbReference>
<name>A0A8C6Y7M6_NAJNA</name>
<evidence type="ECO:0000256" key="1">
    <source>
        <dbReference type="ARBA" id="ARBA00004141"/>
    </source>
</evidence>
<evidence type="ECO:0000256" key="6">
    <source>
        <dbReference type="SAM" id="Phobius"/>
    </source>
</evidence>
<dbReference type="PANTHER" id="PTHR48001">
    <property type="entry name" value="OLFACTORY RECEPTOR"/>
    <property type="match status" value="1"/>
</dbReference>
<feature type="transmembrane region" description="Helical" evidence="6">
    <location>
        <begin position="20"/>
        <end position="46"/>
    </location>
</feature>